<dbReference type="PANTHER" id="PTHR13353:SF5">
    <property type="entry name" value="TRANSMEMBRANE PROTEIN 19"/>
    <property type="match status" value="1"/>
</dbReference>
<dbReference type="OrthoDB" id="30881at2759"/>
<dbReference type="Proteomes" id="UP000019763">
    <property type="component" value="Unassembled WGS sequence"/>
</dbReference>
<evidence type="ECO:0000256" key="1">
    <source>
        <dbReference type="ARBA" id="ARBA00004141"/>
    </source>
</evidence>
<feature type="transmembrane region" description="Helical" evidence="7">
    <location>
        <begin position="51"/>
        <end position="77"/>
    </location>
</feature>
<evidence type="ECO:0000256" key="4">
    <source>
        <dbReference type="ARBA" id="ARBA00022989"/>
    </source>
</evidence>
<dbReference type="GeneID" id="22911733"/>
<organism evidence="8 9">
    <name type="scientific">Gregarina niphandrodes</name>
    <name type="common">Septate eugregarine</name>
    <dbReference type="NCBI Taxonomy" id="110365"/>
    <lineage>
        <taxon>Eukaryota</taxon>
        <taxon>Sar</taxon>
        <taxon>Alveolata</taxon>
        <taxon>Apicomplexa</taxon>
        <taxon>Conoidasida</taxon>
        <taxon>Gregarinasina</taxon>
        <taxon>Eugregarinorida</taxon>
        <taxon>Gregarinidae</taxon>
        <taxon>Gregarina</taxon>
    </lineage>
</organism>
<dbReference type="InterPro" id="IPR002794">
    <property type="entry name" value="DUF92_TMEM19"/>
</dbReference>
<evidence type="ECO:0000256" key="7">
    <source>
        <dbReference type="SAM" id="Phobius"/>
    </source>
</evidence>
<comment type="caution">
    <text evidence="8">The sequence shown here is derived from an EMBL/GenBank/DDBJ whole genome shotgun (WGS) entry which is preliminary data.</text>
</comment>
<gene>
    <name evidence="8" type="ORF">GNI_046410</name>
</gene>
<name>A0A023B9T7_GRENI</name>
<evidence type="ECO:0000256" key="2">
    <source>
        <dbReference type="ARBA" id="ARBA00009012"/>
    </source>
</evidence>
<dbReference type="OMA" id="CACLRRI"/>
<dbReference type="RefSeq" id="XP_011129611.1">
    <property type="nucleotide sequence ID" value="XM_011131309.1"/>
</dbReference>
<evidence type="ECO:0000313" key="8">
    <source>
        <dbReference type="EMBL" id="EZG75437.1"/>
    </source>
</evidence>
<dbReference type="EMBL" id="AFNH02000356">
    <property type="protein sequence ID" value="EZG75437.1"/>
    <property type="molecule type" value="Genomic_DNA"/>
</dbReference>
<dbReference type="GO" id="GO:0016020">
    <property type="term" value="C:membrane"/>
    <property type="evidence" value="ECO:0007669"/>
    <property type="project" value="UniProtKB-SubCell"/>
</dbReference>
<dbReference type="Pfam" id="PF01940">
    <property type="entry name" value="DUF92"/>
    <property type="match status" value="1"/>
</dbReference>
<dbReference type="VEuPathDB" id="CryptoDB:GNI_046410"/>
<comment type="subcellular location">
    <subcellularLocation>
        <location evidence="1">Membrane</location>
        <topology evidence="1">Multi-pass membrane protein</topology>
    </subcellularLocation>
</comment>
<evidence type="ECO:0000256" key="3">
    <source>
        <dbReference type="ARBA" id="ARBA00022692"/>
    </source>
</evidence>
<dbReference type="eggNOG" id="KOG4491">
    <property type="taxonomic scope" value="Eukaryota"/>
</dbReference>
<keyword evidence="4 7" id="KW-1133">Transmembrane helix</keyword>
<comment type="similarity">
    <text evidence="2">Belongs to the TMEM19 family.</text>
</comment>
<reference evidence="8" key="1">
    <citation type="submission" date="2013-12" db="EMBL/GenBank/DDBJ databases">
        <authorList>
            <person name="Omoto C.K."/>
            <person name="Sibley D."/>
            <person name="Venepally P."/>
            <person name="Hadjithomas M."/>
            <person name="Karamycheva S."/>
            <person name="Brunk B."/>
            <person name="Roos D."/>
            <person name="Caler E."/>
            <person name="Lorenzi H."/>
        </authorList>
    </citation>
    <scope>NUCLEOTIDE SEQUENCE</scope>
</reference>
<evidence type="ECO:0000256" key="5">
    <source>
        <dbReference type="ARBA" id="ARBA00023136"/>
    </source>
</evidence>
<evidence type="ECO:0000313" key="9">
    <source>
        <dbReference type="Proteomes" id="UP000019763"/>
    </source>
</evidence>
<feature type="region of interest" description="Disordered" evidence="6">
    <location>
        <begin position="115"/>
        <end position="142"/>
    </location>
</feature>
<keyword evidence="3 7" id="KW-0812">Transmembrane</keyword>
<evidence type="ECO:0000256" key="6">
    <source>
        <dbReference type="SAM" id="MobiDB-lite"/>
    </source>
</evidence>
<feature type="transmembrane region" description="Helical" evidence="7">
    <location>
        <begin position="89"/>
        <end position="111"/>
    </location>
</feature>
<accession>A0A023B9T7</accession>
<dbReference type="PANTHER" id="PTHR13353">
    <property type="entry name" value="TRANSMEMBRANE PROTEIN 19"/>
    <property type="match status" value="1"/>
</dbReference>
<sequence>MHTLSGRYDVCWPALAALSAALGDTLASELAPLADAQPKLVTHPWRQVPVGTNGGVTLAGLFLSIVGGWIIGALYALTARAPSIAVFELVVLCGLFGLIGSLIDSLLGALLERDPEERDPEELQRPHERDHSDEKRDGHCDGKRAGPSLWAVLDNDQVNFISTTTAAALASLML</sequence>
<keyword evidence="5 7" id="KW-0472">Membrane</keyword>
<protein>
    <submittedName>
        <fullName evidence="8">Membrane protein</fullName>
    </submittedName>
</protein>
<keyword evidence="9" id="KW-1185">Reference proteome</keyword>
<proteinExistence type="inferred from homology"/>
<dbReference type="AlphaFoldDB" id="A0A023B9T7"/>